<dbReference type="InterPro" id="IPR050562">
    <property type="entry name" value="FAD_mOase_fung"/>
</dbReference>
<dbReference type="Proteomes" id="UP001174936">
    <property type="component" value="Unassembled WGS sequence"/>
</dbReference>
<sequence>MSKPEDFKVIVIGGGPVGLTAAQILTKAAIDFAVVERRESVHPDEGAGIAIGPTTYRLLDQLNLLPQFDEIATPINTKNVMTRDGQLYNSYEFHMREYHGRPIAFAHRHDILRTLYITLPAEAQARIKTSKRVTSITTTADGVTVTCDDGSIETGSIVIGADGVHSKTHSMMAAMTGQEAPVFPSEFQGLFGNGPREKLPVETAPSDNWEAHSPGLSSQVFTGYSQEDVKQFVEEIKDLHVTSKLTIGDVFPHVNKAGLTLLQEGVVKSRSHERIVLVGDAASKITPNLGLGYNSGVLDMIVLVNHLRSTLLAKSTEERGEIREEDIANVFKAYEDDRRELTTKVTAAAQGVVRNHTWLSWFRKVFDRHLTPAMGLETWYGKSIMGPQLGKQQVLDWVEEKNLVEGKIPWTYRPSQVDLGEVDVKA</sequence>
<evidence type="ECO:0000256" key="1">
    <source>
        <dbReference type="ARBA" id="ARBA00001974"/>
    </source>
</evidence>
<dbReference type="GO" id="GO:0004497">
    <property type="term" value="F:monooxygenase activity"/>
    <property type="evidence" value="ECO:0007669"/>
    <property type="project" value="InterPro"/>
</dbReference>
<evidence type="ECO:0000313" key="8">
    <source>
        <dbReference type="Proteomes" id="UP001174936"/>
    </source>
</evidence>
<evidence type="ECO:0000256" key="2">
    <source>
        <dbReference type="ARBA" id="ARBA00007992"/>
    </source>
</evidence>
<comment type="cofactor">
    <cofactor evidence="1">
        <name>FAD</name>
        <dbReference type="ChEBI" id="CHEBI:57692"/>
    </cofactor>
</comment>
<dbReference type="PANTHER" id="PTHR47356:SF2">
    <property type="entry name" value="FAD-BINDING DOMAIN-CONTAINING PROTEIN-RELATED"/>
    <property type="match status" value="1"/>
</dbReference>
<evidence type="ECO:0000259" key="6">
    <source>
        <dbReference type="Pfam" id="PF01494"/>
    </source>
</evidence>
<feature type="domain" description="FAD-binding" evidence="6">
    <location>
        <begin position="7"/>
        <end position="312"/>
    </location>
</feature>
<evidence type="ECO:0000256" key="3">
    <source>
        <dbReference type="ARBA" id="ARBA00022630"/>
    </source>
</evidence>
<reference evidence="7" key="1">
    <citation type="submission" date="2023-06" db="EMBL/GenBank/DDBJ databases">
        <title>Genome-scale phylogeny and comparative genomics of the fungal order Sordariales.</title>
        <authorList>
            <consortium name="Lawrence Berkeley National Laboratory"/>
            <person name="Hensen N."/>
            <person name="Bonometti L."/>
            <person name="Westerberg I."/>
            <person name="Brannstrom I.O."/>
            <person name="Guillou S."/>
            <person name="Cros-Aarteil S."/>
            <person name="Calhoun S."/>
            <person name="Haridas S."/>
            <person name="Kuo A."/>
            <person name="Mondo S."/>
            <person name="Pangilinan J."/>
            <person name="Riley R."/>
            <person name="Labutti K."/>
            <person name="Andreopoulos B."/>
            <person name="Lipzen A."/>
            <person name="Chen C."/>
            <person name="Yanf M."/>
            <person name="Daum C."/>
            <person name="Ng V."/>
            <person name="Clum A."/>
            <person name="Steindorff A."/>
            <person name="Ohm R."/>
            <person name="Martin F."/>
            <person name="Silar P."/>
            <person name="Natvig D."/>
            <person name="Lalanne C."/>
            <person name="Gautier V."/>
            <person name="Ament-Velasquez S.L."/>
            <person name="Kruys A."/>
            <person name="Hutchinson M.I."/>
            <person name="Powell A.J."/>
            <person name="Barry K."/>
            <person name="Miller A.N."/>
            <person name="Grigoriev I.V."/>
            <person name="Debuchy R."/>
            <person name="Gladieux P."/>
            <person name="Thoren M.H."/>
            <person name="Johannesson H."/>
        </authorList>
    </citation>
    <scope>NUCLEOTIDE SEQUENCE</scope>
    <source>
        <strain evidence="7">SMH2532-1</strain>
    </source>
</reference>
<organism evidence="7 8">
    <name type="scientific">Cercophora newfieldiana</name>
    <dbReference type="NCBI Taxonomy" id="92897"/>
    <lineage>
        <taxon>Eukaryota</taxon>
        <taxon>Fungi</taxon>
        <taxon>Dikarya</taxon>
        <taxon>Ascomycota</taxon>
        <taxon>Pezizomycotina</taxon>
        <taxon>Sordariomycetes</taxon>
        <taxon>Sordariomycetidae</taxon>
        <taxon>Sordariales</taxon>
        <taxon>Lasiosphaeriaceae</taxon>
        <taxon>Cercophora</taxon>
    </lineage>
</organism>
<keyword evidence="8" id="KW-1185">Reference proteome</keyword>
<gene>
    <name evidence="7" type="ORF">B0T16DRAFT_435796</name>
</gene>
<dbReference type="Gene3D" id="3.50.50.60">
    <property type="entry name" value="FAD/NAD(P)-binding domain"/>
    <property type="match status" value="1"/>
</dbReference>
<evidence type="ECO:0000313" key="7">
    <source>
        <dbReference type="EMBL" id="KAK0648535.1"/>
    </source>
</evidence>
<accession>A0AA39YAT8</accession>
<dbReference type="InterPro" id="IPR036188">
    <property type="entry name" value="FAD/NAD-bd_sf"/>
</dbReference>
<keyword evidence="5" id="KW-0560">Oxidoreductase</keyword>
<dbReference type="PRINTS" id="PR00420">
    <property type="entry name" value="RNGMNOXGNASE"/>
</dbReference>
<evidence type="ECO:0000256" key="4">
    <source>
        <dbReference type="ARBA" id="ARBA00022827"/>
    </source>
</evidence>
<dbReference type="PANTHER" id="PTHR47356">
    <property type="entry name" value="FAD-DEPENDENT MONOOXYGENASE ASQG-RELATED"/>
    <property type="match status" value="1"/>
</dbReference>
<proteinExistence type="inferred from homology"/>
<dbReference type="EMBL" id="JAULSV010000003">
    <property type="protein sequence ID" value="KAK0648535.1"/>
    <property type="molecule type" value="Genomic_DNA"/>
</dbReference>
<comment type="similarity">
    <text evidence="2">Belongs to the paxM FAD-dependent monooxygenase family.</text>
</comment>
<dbReference type="AlphaFoldDB" id="A0AA39YAT8"/>
<keyword evidence="4" id="KW-0274">FAD</keyword>
<name>A0AA39YAT8_9PEZI</name>
<comment type="caution">
    <text evidence="7">The sequence shown here is derived from an EMBL/GenBank/DDBJ whole genome shotgun (WGS) entry which is preliminary data.</text>
</comment>
<keyword evidence="3" id="KW-0285">Flavoprotein</keyword>
<dbReference type="GO" id="GO:0071949">
    <property type="term" value="F:FAD binding"/>
    <property type="evidence" value="ECO:0007669"/>
    <property type="project" value="InterPro"/>
</dbReference>
<evidence type="ECO:0000256" key="5">
    <source>
        <dbReference type="ARBA" id="ARBA00023002"/>
    </source>
</evidence>
<dbReference type="Pfam" id="PF01494">
    <property type="entry name" value="FAD_binding_3"/>
    <property type="match status" value="1"/>
</dbReference>
<dbReference type="InterPro" id="IPR002938">
    <property type="entry name" value="FAD-bd"/>
</dbReference>
<protein>
    <recommendedName>
        <fullName evidence="6">FAD-binding domain-containing protein</fullName>
    </recommendedName>
</protein>
<dbReference type="SUPFAM" id="SSF51905">
    <property type="entry name" value="FAD/NAD(P)-binding domain"/>
    <property type="match status" value="1"/>
</dbReference>